<name>A0A0A9F8P1_ARUDO</name>
<accession>A0A0A9F8P1</accession>
<reference evidence="1" key="2">
    <citation type="journal article" date="2015" name="Data Brief">
        <title>Shoot transcriptome of the giant reed, Arundo donax.</title>
        <authorList>
            <person name="Barrero R.A."/>
            <person name="Guerrero F.D."/>
            <person name="Moolhuijzen P."/>
            <person name="Goolsby J.A."/>
            <person name="Tidwell J."/>
            <person name="Bellgard S.E."/>
            <person name="Bellgard M.I."/>
        </authorList>
    </citation>
    <scope>NUCLEOTIDE SEQUENCE</scope>
    <source>
        <tissue evidence="1">Shoot tissue taken approximately 20 cm above the soil surface</tissue>
    </source>
</reference>
<protein>
    <submittedName>
        <fullName evidence="1">Uncharacterized protein</fullName>
    </submittedName>
</protein>
<dbReference type="EMBL" id="GBRH01188466">
    <property type="protein sequence ID" value="JAE09430.1"/>
    <property type="molecule type" value="Transcribed_RNA"/>
</dbReference>
<dbReference type="AlphaFoldDB" id="A0A0A9F8P1"/>
<evidence type="ECO:0000313" key="1">
    <source>
        <dbReference type="EMBL" id="JAE09430.1"/>
    </source>
</evidence>
<proteinExistence type="predicted"/>
<sequence length="39" mass="4564">MILTDESIQNTLPLHDMRVMSWPHSLVKQITVRGKVLYL</sequence>
<organism evidence="1">
    <name type="scientific">Arundo donax</name>
    <name type="common">Giant reed</name>
    <name type="synonym">Donax arundinaceus</name>
    <dbReference type="NCBI Taxonomy" id="35708"/>
    <lineage>
        <taxon>Eukaryota</taxon>
        <taxon>Viridiplantae</taxon>
        <taxon>Streptophyta</taxon>
        <taxon>Embryophyta</taxon>
        <taxon>Tracheophyta</taxon>
        <taxon>Spermatophyta</taxon>
        <taxon>Magnoliopsida</taxon>
        <taxon>Liliopsida</taxon>
        <taxon>Poales</taxon>
        <taxon>Poaceae</taxon>
        <taxon>PACMAD clade</taxon>
        <taxon>Arundinoideae</taxon>
        <taxon>Arundineae</taxon>
        <taxon>Arundo</taxon>
    </lineage>
</organism>
<reference evidence="1" key="1">
    <citation type="submission" date="2014-09" db="EMBL/GenBank/DDBJ databases">
        <authorList>
            <person name="Magalhaes I.L.F."/>
            <person name="Oliveira U."/>
            <person name="Santos F.R."/>
            <person name="Vidigal T.H.D.A."/>
            <person name="Brescovit A.D."/>
            <person name="Santos A.J."/>
        </authorList>
    </citation>
    <scope>NUCLEOTIDE SEQUENCE</scope>
    <source>
        <tissue evidence="1">Shoot tissue taken approximately 20 cm above the soil surface</tissue>
    </source>
</reference>